<name>A0ABT2J7F3_9PSEU</name>
<dbReference type="Proteomes" id="UP001156441">
    <property type="component" value="Unassembled WGS sequence"/>
</dbReference>
<comment type="caution">
    <text evidence="2">The sequence shown here is derived from an EMBL/GenBank/DDBJ whole genome shotgun (WGS) entry which is preliminary data.</text>
</comment>
<keyword evidence="1" id="KW-1133">Transmembrane helix</keyword>
<organism evidence="2 3">
    <name type="scientific">Actinophytocola gossypii</name>
    <dbReference type="NCBI Taxonomy" id="2812003"/>
    <lineage>
        <taxon>Bacteria</taxon>
        <taxon>Bacillati</taxon>
        <taxon>Actinomycetota</taxon>
        <taxon>Actinomycetes</taxon>
        <taxon>Pseudonocardiales</taxon>
        <taxon>Pseudonocardiaceae</taxon>
    </lineage>
</organism>
<reference evidence="2 3" key="1">
    <citation type="submission" date="2021-02" db="EMBL/GenBank/DDBJ databases">
        <title>Actinophytocola xerophila sp. nov., isolated from soil of cotton cropping field.</title>
        <authorList>
            <person name="Huang R."/>
            <person name="Chen X."/>
            <person name="Ge X."/>
            <person name="Liu W."/>
        </authorList>
    </citation>
    <scope>NUCLEOTIDE SEQUENCE [LARGE SCALE GENOMIC DNA]</scope>
    <source>
        <strain evidence="2 3">S1-96</strain>
    </source>
</reference>
<dbReference type="Pfam" id="PF19752">
    <property type="entry name" value="DUF6239"/>
    <property type="match status" value="1"/>
</dbReference>
<evidence type="ECO:0000313" key="2">
    <source>
        <dbReference type="EMBL" id="MCT2583728.1"/>
    </source>
</evidence>
<accession>A0ABT2J7F3</accession>
<evidence type="ECO:0000256" key="1">
    <source>
        <dbReference type="SAM" id="Phobius"/>
    </source>
</evidence>
<proteinExistence type="predicted"/>
<sequence length="212" mass="21729">MAPGLLIAQGHDHVLTVGISIGPLALRVALLVVVPLVAAFTVLRGFIGPPDRRTAAGVVCAAGTAVVLELLLAGGLGLPRQVVPLLLLGLAAPLYLVLSRDPRFAPAVRLSRRLAPWVYWPVAVLASSWFWRGFTADGDGALLLHTGAILALVALAWFVVAGPRWRPAVAALRIGAGALAVVLLAATAQATVLREDGPVPGAVRGAPSGATP</sequence>
<gene>
    <name evidence="2" type="ORF">JT362_11425</name>
</gene>
<feature type="transmembrane region" description="Helical" evidence="1">
    <location>
        <begin position="82"/>
        <end position="98"/>
    </location>
</feature>
<protein>
    <submittedName>
        <fullName evidence="2">Uncharacterized protein</fullName>
    </submittedName>
</protein>
<evidence type="ECO:0000313" key="3">
    <source>
        <dbReference type="Proteomes" id="UP001156441"/>
    </source>
</evidence>
<keyword evidence="1" id="KW-0812">Transmembrane</keyword>
<feature type="transmembrane region" description="Helical" evidence="1">
    <location>
        <begin position="55"/>
        <end position="76"/>
    </location>
</feature>
<keyword evidence="1" id="KW-0472">Membrane</keyword>
<dbReference type="EMBL" id="JAFFZE010000010">
    <property type="protein sequence ID" value="MCT2583728.1"/>
    <property type="molecule type" value="Genomic_DNA"/>
</dbReference>
<feature type="transmembrane region" description="Helical" evidence="1">
    <location>
        <begin position="172"/>
        <end position="192"/>
    </location>
</feature>
<dbReference type="RefSeq" id="WP_260191112.1">
    <property type="nucleotide sequence ID" value="NZ_JAFFZE010000010.1"/>
</dbReference>
<feature type="transmembrane region" description="Helical" evidence="1">
    <location>
        <begin position="24"/>
        <end position="43"/>
    </location>
</feature>
<feature type="transmembrane region" description="Helical" evidence="1">
    <location>
        <begin position="140"/>
        <end position="160"/>
    </location>
</feature>
<keyword evidence="3" id="KW-1185">Reference proteome</keyword>
<feature type="transmembrane region" description="Helical" evidence="1">
    <location>
        <begin position="118"/>
        <end position="134"/>
    </location>
</feature>
<dbReference type="InterPro" id="IPR046206">
    <property type="entry name" value="DUF6239"/>
</dbReference>